<accession>A0ABX5F8E4</accession>
<proteinExistence type="predicted"/>
<sequence length="172" mass="18690">MTVSTDRTTQTEARLDQLRALHLQGGSAADLRQLCRSWGLSDRQRRRLMAALRSRLSHDWQEARPQLLEQTLARLEHVYRLAVEKGNLAVALGAINSTAKLTGLDPQATALASAQLLEAIDAAPLSREDRLGVHLSLACRGLLPLPEMKHLSTPQLKAIAAGEHAGLPGTSQ</sequence>
<organism evidence="1 2">
    <name type="scientific">Aphanothece cf. minutissima CCALA 015</name>
    <dbReference type="NCBI Taxonomy" id="2107695"/>
    <lineage>
        <taxon>Bacteria</taxon>
        <taxon>Bacillati</taxon>
        <taxon>Cyanobacteriota</taxon>
        <taxon>Cyanophyceae</taxon>
        <taxon>Oscillatoriophycideae</taxon>
        <taxon>Chroococcales</taxon>
        <taxon>Aphanothecaceae</taxon>
        <taxon>Aphanothece</taxon>
    </lineage>
</organism>
<dbReference type="RefSeq" id="WP_106220652.1">
    <property type="nucleotide sequence ID" value="NZ_PVWP01000004.1"/>
</dbReference>
<evidence type="ECO:0000313" key="1">
    <source>
        <dbReference type="EMBL" id="PSB37939.1"/>
    </source>
</evidence>
<dbReference type="EMBL" id="PVWP01000004">
    <property type="protein sequence ID" value="PSB37939.1"/>
    <property type="molecule type" value="Genomic_DNA"/>
</dbReference>
<gene>
    <name evidence="1" type="ORF">C7B81_07520</name>
</gene>
<keyword evidence="2" id="KW-1185">Reference proteome</keyword>
<evidence type="ECO:0000313" key="2">
    <source>
        <dbReference type="Proteomes" id="UP000238218"/>
    </source>
</evidence>
<dbReference type="Proteomes" id="UP000238218">
    <property type="component" value="Unassembled WGS sequence"/>
</dbReference>
<name>A0ABX5F8E4_9CHRO</name>
<reference evidence="1 2" key="2">
    <citation type="submission" date="2018-03" db="EMBL/GenBank/DDBJ databases">
        <title>The ancient ancestry and fast evolution of plastids.</title>
        <authorList>
            <person name="Moore K.R."/>
            <person name="Magnabosco C."/>
            <person name="Momper L."/>
            <person name="Gold D.A."/>
            <person name="Bosak T."/>
            <person name="Fournier G.P."/>
        </authorList>
    </citation>
    <scope>NUCLEOTIDE SEQUENCE [LARGE SCALE GENOMIC DNA]</scope>
    <source>
        <strain evidence="1 2">CCALA 015</strain>
    </source>
</reference>
<comment type="caution">
    <text evidence="1">The sequence shown here is derived from an EMBL/GenBank/DDBJ whole genome shotgun (WGS) entry which is preliminary data.</text>
</comment>
<reference evidence="1 2" key="1">
    <citation type="submission" date="2018-02" db="EMBL/GenBank/DDBJ databases">
        <authorList>
            <person name="Moore K."/>
            <person name="Momper L."/>
        </authorList>
    </citation>
    <scope>NUCLEOTIDE SEQUENCE [LARGE SCALE GENOMIC DNA]</scope>
    <source>
        <strain evidence="1 2">CCALA 015</strain>
    </source>
</reference>
<protein>
    <submittedName>
        <fullName evidence="1">Uncharacterized protein</fullName>
    </submittedName>
</protein>